<dbReference type="AlphaFoldDB" id="H3B915"/>
<dbReference type="PANTHER" id="PTHR19303:SF73">
    <property type="entry name" value="PROTEIN PDC2"/>
    <property type="match status" value="1"/>
</dbReference>
<dbReference type="InterPro" id="IPR050863">
    <property type="entry name" value="CenT-Element_Derived"/>
</dbReference>
<dbReference type="Pfam" id="PF03184">
    <property type="entry name" value="DDE_1"/>
    <property type="match status" value="1"/>
</dbReference>
<dbReference type="Ensembl" id="ENSLACT00000018519.1">
    <property type="protein sequence ID" value="ENSLACP00000018386.1"/>
    <property type="gene ID" value="ENSLACG00000016193.1"/>
</dbReference>
<reference evidence="2" key="3">
    <citation type="submission" date="2025-09" db="UniProtKB">
        <authorList>
            <consortium name="Ensembl"/>
        </authorList>
    </citation>
    <scope>IDENTIFICATION</scope>
</reference>
<accession>H3B915</accession>
<organism evidence="2 3">
    <name type="scientific">Latimeria chalumnae</name>
    <name type="common">Coelacanth</name>
    <dbReference type="NCBI Taxonomy" id="7897"/>
    <lineage>
        <taxon>Eukaryota</taxon>
        <taxon>Metazoa</taxon>
        <taxon>Chordata</taxon>
        <taxon>Craniata</taxon>
        <taxon>Vertebrata</taxon>
        <taxon>Euteleostomi</taxon>
        <taxon>Coelacanthiformes</taxon>
        <taxon>Coelacanthidae</taxon>
        <taxon>Latimeria</taxon>
    </lineage>
</organism>
<dbReference type="EMBL" id="AFYH01020928">
    <property type="status" value="NOT_ANNOTATED_CDS"/>
    <property type="molecule type" value="Genomic_DNA"/>
</dbReference>
<reference evidence="2" key="2">
    <citation type="submission" date="2025-08" db="UniProtKB">
        <authorList>
            <consortium name="Ensembl"/>
        </authorList>
    </citation>
    <scope>IDENTIFICATION</scope>
</reference>
<dbReference type="Proteomes" id="UP000008672">
    <property type="component" value="Unassembled WGS sequence"/>
</dbReference>
<dbReference type="PANTHER" id="PTHR19303">
    <property type="entry name" value="TRANSPOSON"/>
    <property type="match status" value="1"/>
</dbReference>
<dbReference type="InterPro" id="IPR004875">
    <property type="entry name" value="DDE_SF_endonuclease_dom"/>
</dbReference>
<evidence type="ECO:0000313" key="2">
    <source>
        <dbReference type="Ensembl" id="ENSLACP00000018386.1"/>
    </source>
</evidence>
<dbReference type="GO" id="GO:0005634">
    <property type="term" value="C:nucleus"/>
    <property type="evidence" value="ECO:0007669"/>
    <property type="project" value="TreeGrafter"/>
</dbReference>
<dbReference type="InParanoid" id="H3B915"/>
<proteinExistence type="predicted"/>
<dbReference type="GO" id="GO:0003677">
    <property type="term" value="F:DNA binding"/>
    <property type="evidence" value="ECO:0007669"/>
    <property type="project" value="TreeGrafter"/>
</dbReference>
<reference evidence="3" key="1">
    <citation type="submission" date="2011-08" db="EMBL/GenBank/DDBJ databases">
        <title>The draft genome of Latimeria chalumnae.</title>
        <authorList>
            <person name="Di Palma F."/>
            <person name="Alfoldi J."/>
            <person name="Johnson J."/>
            <person name="Berlin A."/>
            <person name="Gnerre S."/>
            <person name="Jaffe D."/>
            <person name="MacCallum I."/>
            <person name="Young S."/>
            <person name="Walker B.J."/>
            <person name="Lander E."/>
            <person name="Lindblad-Toh K."/>
        </authorList>
    </citation>
    <scope>NUCLEOTIDE SEQUENCE [LARGE SCALE GENOMIC DNA]</scope>
    <source>
        <strain evidence="3">Wild caught</strain>
    </source>
</reference>
<keyword evidence="3" id="KW-1185">Reference proteome</keyword>
<sequence>SNKATQKRQSISLRTKLQVLKKMDAGASFKSIMAHLGISRISCYGIKCDKEKLMSLATNTETNAGIQDRKRMHTSQDPRLDTAIYMWYTPQASTSMPVHSTELQKVAISLNSKIKMHDTGSELTFLFQEEVCNKKVCSETLSADNAAVKPSNIQFRSWVQDGNGKLKHLYNADELGIFWKSLPTNTQRRQNEAEAKDRKAAQERLSALFCANTSGSQRLKLAVMGKSKKLCVLKDYINIFPVHYPEVCIWFDSHIFRQWFKEDFVPPGCCHLNSTGLETKTLLLANSSPAHSNDGTLESDDG</sequence>
<dbReference type="OMA" id="DSHIFRQ"/>
<dbReference type="eggNOG" id="KOG3105">
    <property type="taxonomic scope" value="Eukaryota"/>
</dbReference>
<evidence type="ECO:0000259" key="1">
    <source>
        <dbReference type="Pfam" id="PF03184"/>
    </source>
</evidence>
<evidence type="ECO:0000313" key="3">
    <source>
        <dbReference type="Proteomes" id="UP000008672"/>
    </source>
</evidence>
<feature type="domain" description="DDE-1" evidence="1">
    <location>
        <begin position="203"/>
        <end position="295"/>
    </location>
</feature>
<protein>
    <recommendedName>
        <fullName evidence="1">DDE-1 domain-containing protein</fullName>
    </recommendedName>
</protein>
<name>H3B915_LATCH</name>
<dbReference type="GeneTree" id="ENSGT00940000163295"/>
<dbReference type="HOGENOM" id="CLU_018294_1_0_1"/>